<feature type="binding site" evidence="8">
    <location>
        <position position="560"/>
    </location>
    <ligand>
        <name>Ni(2+)</name>
        <dbReference type="ChEBI" id="CHEBI:49786"/>
    </ligand>
</feature>
<dbReference type="GO" id="GO:0008901">
    <property type="term" value="F:ferredoxin hydrogenase activity"/>
    <property type="evidence" value="ECO:0007669"/>
    <property type="project" value="InterPro"/>
</dbReference>
<feature type="binding site" evidence="8">
    <location>
        <position position="566"/>
    </location>
    <ligand>
        <name>Mg(2+)</name>
        <dbReference type="ChEBI" id="CHEBI:18420"/>
    </ligand>
</feature>
<dbReference type="Proteomes" id="UP000188298">
    <property type="component" value="Chromosome"/>
</dbReference>
<dbReference type="EMBL" id="CP019645">
    <property type="protein sequence ID" value="AQQ60299.1"/>
    <property type="molecule type" value="Genomic_DNA"/>
</dbReference>
<name>A0A1Q2LIS1_9HELI</name>
<evidence type="ECO:0000313" key="9">
    <source>
        <dbReference type="EMBL" id="AQQ60299.1"/>
    </source>
</evidence>
<evidence type="ECO:0000256" key="5">
    <source>
        <dbReference type="ARBA" id="ARBA00022596"/>
    </source>
</evidence>
<comment type="subunit">
    <text evidence="4">Heterodimer of a large and a small subunit.</text>
</comment>
<comment type="subcellular location">
    <subcellularLocation>
        <location evidence="2">Cell envelope</location>
    </subcellularLocation>
</comment>
<keyword evidence="8" id="KW-0460">Magnesium</keyword>
<evidence type="ECO:0000256" key="2">
    <source>
        <dbReference type="ARBA" id="ARBA00004196"/>
    </source>
</evidence>
<dbReference type="PANTHER" id="PTHR42958:SF2">
    <property type="entry name" value="UPTAKE HYDROGENASE LARGE SUBUNIT"/>
    <property type="match status" value="1"/>
</dbReference>
<dbReference type="EC" id="1.12.99.6" evidence="9"/>
<comment type="cofactor">
    <cofactor evidence="1 8">
        <name>Ni(2+)</name>
        <dbReference type="ChEBI" id="CHEBI:49786"/>
    </cofactor>
</comment>
<dbReference type="InterPro" id="IPR029014">
    <property type="entry name" value="NiFe-Hase_large"/>
</dbReference>
<dbReference type="FunFam" id="1.10.645.10:FF:000002">
    <property type="entry name" value="Hydrogenase 2 large subunit"/>
    <property type="match status" value="1"/>
</dbReference>
<dbReference type="AlphaFoldDB" id="A0A1Q2LIS1"/>
<keyword evidence="6 8" id="KW-0479">Metal-binding</keyword>
<evidence type="ECO:0000256" key="7">
    <source>
        <dbReference type="ARBA" id="ARBA00023002"/>
    </source>
</evidence>
<feature type="binding site" evidence="8">
    <location>
        <position position="62"/>
    </location>
    <ligand>
        <name>Mg(2+)</name>
        <dbReference type="ChEBI" id="CHEBI:18420"/>
    </ligand>
</feature>
<dbReference type="InterPro" id="IPR018194">
    <property type="entry name" value="Ni-dep_hyd_lsu_Ni_BS"/>
</dbReference>
<dbReference type="PANTHER" id="PTHR42958">
    <property type="entry name" value="HYDROGENASE-2 LARGE CHAIN"/>
    <property type="match status" value="1"/>
</dbReference>
<dbReference type="GO" id="GO:0016151">
    <property type="term" value="F:nickel cation binding"/>
    <property type="evidence" value="ECO:0007669"/>
    <property type="project" value="InterPro"/>
</dbReference>
<organism evidence="9 10">
    <name type="scientific">Helicobacter bilis</name>
    <dbReference type="NCBI Taxonomy" id="37372"/>
    <lineage>
        <taxon>Bacteria</taxon>
        <taxon>Pseudomonadati</taxon>
        <taxon>Campylobacterota</taxon>
        <taxon>Epsilonproteobacteria</taxon>
        <taxon>Campylobacterales</taxon>
        <taxon>Helicobacteraceae</taxon>
        <taxon>Helicobacter</taxon>
    </lineage>
</organism>
<evidence type="ECO:0000256" key="4">
    <source>
        <dbReference type="ARBA" id="ARBA00011771"/>
    </source>
</evidence>
<dbReference type="SUPFAM" id="SSF56762">
    <property type="entry name" value="HydB/Nqo4-like"/>
    <property type="match status" value="1"/>
</dbReference>
<evidence type="ECO:0000313" key="10">
    <source>
        <dbReference type="Proteomes" id="UP000188298"/>
    </source>
</evidence>
<comment type="cofactor">
    <cofactor evidence="8">
        <name>Fe cation</name>
        <dbReference type="ChEBI" id="CHEBI:24875"/>
    </cofactor>
</comment>
<dbReference type="InterPro" id="IPR001501">
    <property type="entry name" value="Ni-dep_hyd_lsu"/>
</dbReference>
<dbReference type="GO" id="GO:0030313">
    <property type="term" value="C:cell envelope"/>
    <property type="evidence" value="ECO:0007669"/>
    <property type="project" value="UniProtKB-SubCell"/>
</dbReference>
<keyword evidence="8" id="KW-0408">Iron</keyword>
<keyword evidence="7 9" id="KW-0560">Oxidoreductase</keyword>
<dbReference type="RefSeq" id="WP_077389366.1">
    <property type="nucleotide sequence ID" value="NZ_CP019645.1"/>
</dbReference>
<dbReference type="Gene3D" id="1.10.645.10">
    <property type="entry name" value="Cytochrome-c3 Hydrogenase, chain B"/>
    <property type="match status" value="1"/>
</dbReference>
<reference evidence="9 10" key="1">
    <citation type="submission" date="2017-02" db="EMBL/GenBank/DDBJ databases">
        <title>Whole genome sequencing of Helicobacter bilis strain AAQJH.</title>
        <authorList>
            <person name="Conlan S."/>
            <person name="Thomas P.J."/>
            <person name="Mullikin J."/>
            <person name="Palmore T.N."/>
            <person name="Frank K.M."/>
            <person name="Segre J.A."/>
        </authorList>
    </citation>
    <scope>NUCLEOTIDE SEQUENCE [LARGE SCALE GENOMIC DNA]</scope>
    <source>
        <strain evidence="9 10">AAQJH</strain>
    </source>
</reference>
<feature type="binding site" evidence="8">
    <location>
        <position position="43"/>
    </location>
    <ligand>
        <name>Mg(2+)</name>
        <dbReference type="ChEBI" id="CHEBI:18420"/>
    </ligand>
</feature>
<protein>
    <submittedName>
        <fullName evidence="9">Hydrogenase 2 large subunit</fullName>
        <ecNumber evidence="9">1.12.99.6</ecNumber>
    </submittedName>
</protein>
<feature type="binding site" evidence="8">
    <location>
        <position position="563"/>
    </location>
    <ligand>
        <name>Fe cation</name>
        <dbReference type="ChEBI" id="CHEBI:24875"/>
    </ligand>
</feature>
<gene>
    <name evidence="9" type="ORF">XJ32_09600</name>
</gene>
<dbReference type="Pfam" id="PF00374">
    <property type="entry name" value="NiFeSe_Hases"/>
    <property type="match status" value="1"/>
</dbReference>
<proteinExistence type="inferred from homology"/>
<feature type="binding site" evidence="8">
    <location>
        <position position="65"/>
    </location>
    <ligand>
        <name>Fe cation</name>
        <dbReference type="ChEBI" id="CHEBI:24875"/>
    </ligand>
</feature>
<sequence length="587" mass="64989">MSKRVVVDPITRIEGHLRIEVIVDDNNVITDAFSSSTLWRGLETIIKGRDPRDAGFIAGRICGVCTYSHYKAGITAVENALGIEIPYNAKLVRTLMNLALFFHDHIVHFYTLHGLDWCDIISALSADPAKAAKLAFEYTDSPISAGEDELRMVQKRVKDFAAKGSLGPFANGYWGHKTYHLSPEQNLIVLSHYLKLLEIQREAAKMMAIFGAKQPHPQSLTVGGVTSIMDILDPSRLAEYKAKYEMVADFINRAYYPDLIMAGMAYSTEASVLAGCNLKNFLSFQEMQVGHNEYLLDSGYVLDGDLSKVHDVNLDLIAEEVTNSWYKYEGKHSNGEPIRPTDALHPYDGQTTPDYTGFKDGESIGLSGKNERTKLLQTDSKYSWIKSPRYDGKPMEVGPLAAVIVGYAKGKNEALHNAVDAFLKRTGLSTSHLFSTLGRTAARGLEAKVLADEGLKAFDELVRNLKVDTTTCAPYIIDNSKSYKGCYIGNVPRGMLSHWVRIEEGKVANYQAVVPSTWNAGPRDSKGQKGPYEMSLIGTKIADSTQPLEIIRHIHSFDPCIACAVHVMDTKGNDLGEYKVEPAFARF</sequence>
<feature type="binding site" evidence="8">
    <location>
        <position position="65"/>
    </location>
    <ligand>
        <name>Ni(2+)</name>
        <dbReference type="ChEBI" id="CHEBI:49786"/>
    </ligand>
</feature>
<comment type="similarity">
    <text evidence="3">Belongs to the [NiFe]/[NiFeSe] hydrogenase large subunit family.</text>
</comment>
<evidence type="ECO:0000256" key="6">
    <source>
        <dbReference type="ARBA" id="ARBA00022723"/>
    </source>
</evidence>
<evidence type="ECO:0000256" key="8">
    <source>
        <dbReference type="PIRSR" id="PIRSR601501-1"/>
    </source>
</evidence>
<dbReference type="PROSITE" id="PS00508">
    <property type="entry name" value="NI_HGENASE_L_2"/>
    <property type="match status" value="1"/>
</dbReference>
<dbReference type="InterPro" id="IPR050867">
    <property type="entry name" value="NiFe/NiFeSe_hydrgnase_LSU"/>
</dbReference>
<dbReference type="GO" id="GO:0033748">
    <property type="term" value="F:hydrogenase (acceptor) activity"/>
    <property type="evidence" value="ECO:0007669"/>
    <property type="project" value="UniProtKB-EC"/>
</dbReference>
<accession>A0A1Q2LIS1</accession>
<evidence type="ECO:0000256" key="1">
    <source>
        <dbReference type="ARBA" id="ARBA00001967"/>
    </source>
</evidence>
<evidence type="ECO:0000256" key="3">
    <source>
        <dbReference type="ARBA" id="ARBA00009292"/>
    </source>
</evidence>
<dbReference type="KEGG" id="hbl:XJ32_09600"/>
<keyword evidence="5 8" id="KW-0533">Nickel</keyword>